<evidence type="ECO:0000256" key="1">
    <source>
        <dbReference type="SAM" id="Phobius"/>
    </source>
</evidence>
<gene>
    <name evidence="2" type="primary">Vigan.02G244400</name>
    <name evidence="2" type="ORF">VIGAN_02244400</name>
</gene>
<sequence>TLHCSFFSFICFFPIFLLGFKASIVVDHLWRSVEERGSNSFAVCFHLQIHDLSFSNKRILSEEGETWEIIAALQQLVSPFGKVTEM</sequence>
<evidence type="ECO:0000313" key="2">
    <source>
        <dbReference type="EMBL" id="BAT79539.1"/>
    </source>
</evidence>
<organism evidence="2 3">
    <name type="scientific">Vigna angularis var. angularis</name>
    <dbReference type="NCBI Taxonomy" id="157739"/>
    <lineage>
        <taxon>Eukaryota</taxon>
        <taxon>Viridiplantae</taxon>
        <taxon>Streptophyta</taxon>
        <taxon>Embryophyta</taxon>
        <taxon>Tracheophyta</taxon>
        <taxon>Spermatophyta</taxon>
        <taxon>Magnoliopsida</taxon>
        <taxon>eudicotyledons</taxon>
        <taxon>Gunneridae</taxon>
        <taxon>Pentapetalae</taxon>
        <taxon>rosids</taxon>
        <taxon>fabids</taxon>
        <taxon>Fabales</taxon>
        <taxon>Fabaceae</taxon>
        <taxon>Papilionoideae</taxon>
        <taxon>50 kb inversion clade</taxon>
        <taxon>NPAAA clade</taxon>
        <taxon>indigoferoid/millettioid clade</taxon>
        <taxon>Phaseoleae</taxon>
        <taxon>Vigna</taxon>
    </lineage>
</organism>
<feature type="transmembrane region" description="Helical" evidence="1">
    <location>
        <begin position="6"/>
        <end position="26"/>
    </location>
</feature>
<protein>
    <submittedName>
        <fullName evidence="2">Uncharacterized protein</fullName>
    </submittedName>
</protein>
<dbReference type="EMBL" id="AP015035">
    <property type="protein sequence ID" value="BAT79539.1"/>
    <property type="molecule type" value="Genomic_DNA"/>
</dbReference>
<reference evidence="2 3" key="1">
    <citation type="journal article" date="2015" name="Sci. Rep.">
        <title>The power of single molecule real-time sequencing technology in the de novo assembly of a eukaryotic genome.</title>
        <authorList>
            <person name="Sakai H."/>
            <person name="Naito K."/>
            <person name="Ogiso-Tanaka E."/>
            <person name="Takahashi Y."/>
            <person name="Iseki K."/>
            <person name="Muto C."/>
            <person name="Satou K."/>
            <person name="Teruya K."/>
            <person name="Shiroma A."/>
            <person name="Shimoji M."/>
            <person name="Hirano T."/>
            <person name="Itoh T."/>
            <person name="Kaga A."/>
            <person name="Tomooka N."/>
        </authorList>
    </citation>
    <scope>NUCLEOTIDE SEQUENCE [LARGE SCALE GENOMIC DNA]</scope>
    <source>
        <strain evidence="3">cv. Shumari</strain>
    </source>
</reference>
<keyword evidence="3" id="KW-1185">Reference proteome</keyword>
<dbReference type="AlphaFoldDB" id="A0A0S3RFZ9"/>
<proteinExistence type="predicted"/>
<evidence type="ECO:0000313" key="3">
    <source>
        <dbReference type="Proteomes" id="UP000291084"/>
    </source>
</evidence>
<feature type="non-terminal residue" evidence="2">
    <location>
        <position position="1"/>
    </location>
</feature>
<keyword evidence="1" id="KW-0812">Transmembrane</keyword>
<dbReference type="Proteomes" id="UP000291084">
    <property type="component" value="Chromosome 2"/>
</dbReference>
<keyword evidence="1" id="KW-1133">Transmembrane helix</keyword>
<keyword evidence="1" id="KW-0472">Membrane</keyword>
<accession>A0A0S3RFZ9</accession>
<name>A0A0S3RFZ9_PHAAN</name>